<dbReference type="VEuPathDB" id="VectorBase:GBRI021722"/>
<sequence>MQLNRKPEINTKQKTVLKLNSLKALVQIELFSLTLKSVTFGYIMCLYLYLDVDIYGTSINTWNHHRSRYSSLCNAIANDRHNKNKKKDDSEDKVDV</sequence>
<dbReference type="EnsemblMetazoa" id="GBRI021722-RA">
    <property type="protein sequence ID" value="GBRI021722-PA"/>
    <property type="gene ID" value="GBRI021722"/>
</dbReference>
<evidence type="ECO:0000313" key="2">
    <source>
        <dbReference type="EnsemblMetazoa" id="GBRI021722-PA"/>
    </source>
</evidence>
<organism evidence="2 3">
    <name type="scientific">Glossina brevipalpis</name>
    <dbReference type="NCBI Taxonomy" id="37001"/>
    <lineage>
        <taxon>Eukaryota</taxon>
        <taxon>Metazoa</taxon>
        <taxon>Ecdysozoa</taxon>
        <taxon>Arthropoda</taxon>
        <taxon>Hexapoda</taxon>
        <taxon>Insecta</taxon>
        <taxon>Pterygota</taxon>
        <taxon>Neoptera</taxon>
        <taxon>Endopterygota</taxon>
        <taxon>Diptera</taxon>
        <taxon>Brachycera</taxon>
        <taxon>Muscomorpha</taxon>
        <taxon>Hippoboscoidea</taxon>
        <taxon>Glossinidae</taxon>
        <taxon>Glossina</taxon>
    </lineage>
</organism>
<keyword evidence="1" id="KW-0472">Membrane</keyword>
<reference evidence="3" key="1">
    <citation type="submission" date="2014-03" db="EMBL/GenBank/DDBJ databases">
        <authorList>
            <person name="Aksoy S."/>
            <person name="Warren W."/>
            <person name="Wilson R.K."/>
        </authorList>
    </citation>
    <scope>NUCLEOTIDE SEQUENCE [LARGE SCALE GENOMIC DNA]</scope>
    <source>
        <strain evidence="3">IAEA</strain>
    </source>
</reference>
<keyword evidence="3" id="KW-1185">Reference proteome</keyword>
<keyword evidence="1" id="KW-0812">Transmembrane</keyword>
<evidence type="ECO:0000313" key="3">
    <source>
        <dbReference type="Proteomes" id="UP000091820"/>
    </source>
</evidence>
<protein>
    <submittedName>
        <fullName evidence="2">Uncharacterized protein</fullName>
    </submittedName>
</protein>
<keyword evidence="1" id="KW-1133">Transmembrane helix</keyword>
<proteinExistence type="predicted"/>
<reference evidence="2" key="2">
    <citation type="submission" date="2020-05" db="UniProtKB">
        <authorList>
            <consortium name="EnsemblMetazoa"/>
        </authorList>
    </citation>
    <scope>IDENTIFICATION</scope>
    <source>
        <strain evidence="2">IAEA</strain>
    </source>
</reference>
<dbReference type="Proteomes" id="UP000091820">
    <property type="component" value="Unassembled WGS sequence"/>
</dbReference>
<accession>A0A1A9WJ44</accession>
<dbReference type="AlphaFoldDB" id="A0A1A9WJ44"/>
<name>A0A1A9WJ44_9MUSC</name>
<feature type="transmembrane region" description="Helical" evidence="1">
    <location>
        <begin position="30"/>
        <end position="50"/>
    </location>
</feature>
<evidence type="ECO:0000256" key="1">
    <source>
        <dbReference type="SAM" id="Phobius"/>
    </source>
</evidence>